<dbReference type="PANTHER" id="PTHR30222">
    <property type="entry name" value="SPERMIDINE/PUTRESCINE-BINDING PERIPLASMIC PROTEIN"/>
    <property type="match status" value="1"/>
</dbReference>
<evidence type="ECO:0000313" key="7">
    <source>
        <dbReference type="Proteomes" id="UP000824208"/>
    </source>
</evidence>
<keyword evidence="2" id="KW-0813">Transport</keyword>
<dbReference type="GO" id="GO:0019808">
    <property type="term" value="F:polyamine binding"/>
    <property type="evidence" value="ECO:0007669"/>
    <property type="project" value="InterPro"/>
</dbReference>
<dbReference type="Proteomes" id="UP000824208">
    <property type="component" value="Unassembled WGS sequence"/>
</dbReference>
<dbReference type="Gene3D" id="3.40.190.10">
    <property type="entry name" value="Periplasmic binding protein-like II"/>
    <property type="match status" value="2"/>
</dbReference>
<accession>A0A9D2S546</accession>
<dbReference type="SUPFAM" id="SSF53850">
    <property type="entry name" value="Periplasmic binding protein-like II"/>
    <property type="match status" value="1"/>
</dbReference>
<protein>
    <submittedName>
        <fullName evidence="6">Spermidine/putrescine ABC transporter substrate-binding protein</fullName>
    </submittedName>
</protein>
<reference evidence="6" key="2">
    <citation type="submission" date="2021-04" db="EMBL/GenBank/DDBJ databases">
        <authorList>
            <person name="Gilroy R."/>
        </authorList>
    </citation>
    <scope>NUCLEOTIDE SEQUENCE</scope>
    <source>
        <strain evidence="6">CHK189-11263</strain>
    </source>
</reference>
<dbReference type="CDD" id="cd13590">
    <property type="entry name" value="PBP2_PotD_PotF_like"/>
    <property type="match status" value="1"/>
</dbReference>
<keyword evidence="4" id="KW-0574">Periplasm</keyword>
<keyword evidence="3" id="KW-0732">Signal</keyword>
<organism evidence="6 7">
    <name type="scientific">Candidatus Flavonifractor intestinipullorum</name>
    <dbReference type="NCBI Taxonomy" id="2838587"/>
    <lineage>
        <taxon>Bacteria</taxon>
        <taxon>Bacillati</taxon>
        <taxon>Bacillota</taxon>
        <taxon>Clostridia</taxon>
        <taxon>Eubacteriales</taxon>
        <taxon>Oscillospiraceae</taxon>
        <taxon>Flavonifractor</taxon>
    </lineage>
</organism>
<dbReference type="Pfam" id="PF13416">
    <property type="entry name" value="SBP_bac_8"/>
    <property type="match status" value="1"/>
</dbReference>
<feature type="binding site" evidence="5">
    <location>
        <position position="36"/>
    </location>
    <ligand>
        <name>spermidine</name>
        <dbReference type="ChEBI" id="CHEBI:57834"/>
    </ligand>
</feature>
<reference evidence="6" key="1">
    <citation type="journal article" date="2021" name="PeerJ">
        <title>Extensive microbial diversity within the chicken gut microbiome revealed by metagenomics and culture.</title>
        <authorList>
            <person name="Gilroy R."/>
            <person name="Ravi A."/>
            <person name="Getino M."/>
            <person name="Pursley I."/>
            <person name="Horton D.L."/>
            <person name="Alikhan N.F."/>
            <person name="Baker D."/>
            <person name="Gharbi K."/>
            <person name="Hall N."/>
            <person name="Watson M."/>
            <person name="Adriaenssens E.M."/>
            <person name="Foster-Nyarko E."/>
            <person name="Jarju S."/>
            <person name="Secka A."/>
            <person name="Antonio M."/>
            <person name="Oren A."/>
            <person name="Chaudhuri R.R."/>
            <person name="La Ragione R."/>
            <person name="Hildebrand F."/>
            <person name="Pallen M.J."/>
        </authorList>
    </citation>
    <scope>NUCLEOTIDE SEQUENCE</scope>
    <source>
        <strain evidence="6">CHK189-11263</strain>
    </source>
</reference>
<dbReference type="PIRSF" id="PIRSF019574">
    <property type="entry name" value="Periplasmic_polyamine_BP"/>
    <property type="match status" value="1"/>
</dbReference>
<evidence type="ECO:0000256" key="1">
    <source>
        <dbReference type="ARBA" id="ARBA00004418"/>
    </source>
</evidence>
<comment type="caution">
    <text evidence="6">The sequence shown here is derived from an EMBL/GenBank/DDBJ whole genome shotgun (WGS) entry which is preliminary data.</text>
</comment>
<dbReference type="GO" id="GO:0015846">
    <property type="term" value="P:polyamine transport"/>
    <property type="evidence" value="ECO:0007669"/>
    <property type="project" value="InterPro"/>
</dbReference>
<name>A0A9D2S546_9FIRM</name>
<dbReference type="PANTHER" id="PTHR30222:SF17">
    <property type="entry name" value="SPERMIDINE_PUTRESCINE-BINDING PERIPLASMIC PROTEIN"/>
    <property type="match status" value="1"/>
</dbReference>
<dbReference type="AlphaFoldDB" id="A0A9D2S546"/>
<dbReference type="GO" id="GO:0042597">
    <property type="term" value="C:periplasmic space"/>
    <property type="evidence" value="ECO:0007669"/>
    <property type="project" value="UniProtKB-SubCell"/>
</dbReference>
<evidence type="ECO:0000256" key="5">
    <source>
        <dbReference type="PIRSR" id="PIRSR019574-1"/>
    </source>
</evidence>
<gene>
    <name evidence="6" type="ORF">H9714_02425</name>
</gene>
<comment type="subcellular location">
    <subcellularLocation>
        <location evidence="1">Periplasm</location>
    </subcellularLocation>
</comment>
<evidence type="ECO:0000313" key="6">
    <source>
        <dbReference type="EMBL" id="HJB56386.1"/>
    </source>
</evidence>
<dbReference type="InterPro" id="IPR006059">
    <property type="entry name" value="SBP"/>
</dbReference>
<proteinExistence type="predicted"/>
<sequence>MTAAFALSAGLLAGCSGTASEPGSEDRVVNVCSWGEYIDESLIGEFEEQTGIRVNYQTVPSNEELYSILSMGGANYDVIVPSDYMISQLIEEDMLAELNYDNIPNFSKIDDRFKNLAYDPENKYTVPYAWGTLGIIYNTSKVDGEITSWDAMFDTQYADQVLMINNSRDALGIALLDLGYSVNTDSEEELQAAYQRLADAKEAGVYQAFVMDEVFDKMEAGEAAIATYYAGDYLSMLENNPDLAYVVPEEGSNWFVDAMCVLKDAENKDEAEEWINFMCSTEASLKNMDYIWYASPNTEALEQYPAYYEELYGEPLDQELYEIMAAPQEVLDRCEVYLVRPAETRALYNDLWTQLSI</sequence>
<dbReference type="PRINTS" id="PR00909">
    <property type="entry name" value="SPERMDNBNDNG"/>
</dbReference>
<feature type="binding site" evidence="5">
    <location>
        <position position="84"/>
    </location>
    <ligand>
        <name>spermidine</name>
        <dbReference type="ChEBI" id="CHEBI:57834"/>
    </ligand>
</feature>
<evidence type="ECO:0000256" key="2">
    <source>
        <dbReference type="ARBA" id="ARBA00022448"/>
    </source>
</evidence>
<evidence type="ECO:0000256" key="4">
    <source>
        <dbReference type="ARBA" id="ARBA00022764"/>
    </source>
</evidence>
<dbReference type="EMBL" id="DWYC01000028">
    <property type="protein sequence ID" value="HJB56386.1"/>
    <property type="molecule type" value="Genomic_DNA"/>
</dbReference>
<dbReference type="InterPro" id="IPR001188">
    <property type="entry name" value="Sperm_putr-bd"/>
</dbReference>
<evidence type="ECO:0000256" key="3">
    <source>
        <dbReference type="ARBA" id="ARBA00022729"/>
    </source>
</evidence>